<dbReference type="EMBL" id="JBBUTH010000007">
    <property type="protein sequence ID" value="MEK8050995.1"/>
    <property type="molecule type" value="Genomic_DNA"/>
</dbReference>
<dbReference type="Pfam" id="PF13676">
    <property type="entry name" value="TIR_2"/>
    <property type="match status" value="1"/>
</dbReference>
<evidence type="ECO:0000256" key="1">
    <source>
        <dbReference type="SAM" id="MobiDB-lite"/>
    </source>
</evidence>
<feature type="domain" description="TIR" evidence="2">
    <location>
        <begin position="9"/>
        <end position="151"/>
    </location>
</feature>
<dbReference type="SMART" id="SM00255">
    <property type="entry name" value="TIR"/>
    <property type="match status" value="1"/>
</dbReference>
<comment type="caution">
    <text evidence="3">The sequence shown here is derived from an EMBL/GenBank/DDBJ whole genome shotgun (WGS) entry which is preliminary data.</text>
</comment>
<feature type="region of interest" description="Disordered" evidence="1">
    <location>
        <begin position="160"/>
        <end position="220"/>
    </location>
</feature>
<dbReference type="SUPFAM" id="SSF52200">
    <property type="entry name" value="Toll/Interleukin receptor TIR domain"/>
    <property type="match status" value="1"/>
</dbReference>
<evidence type="ECO:0000313" key="3">
    <source>
        <dbReference type="EMBL" id="MEK8050995.1"/>
    </source>
</evidence>
<organism evidence="3 4">
    <name type="scientific">Pseudaquabacterium inlustre</name>
    <dbReference type="NCBI Taxonomy" id="2984192"/>
    <lineage>
        <taxon>Bacteria</taxon>
        <taxon>Pseudomonadati</taxon>
        <taxon>Pseudomonadota</taxon>
        <taxon>Betaproteobacteria</taxon>
        <taxon>Burkholderiales</taxon>
        <taxon>Sphaerotilaceae</taxon>
        <taxon>Pseudaquabacterium</taxon>
    </lineage>
</organism>
<evidence type="ECO:0000313" key="4">
    <source>
        <dbReference type="Proteomes" id="UP001365405"/>
    </source>
</evidence>
<gene>
    <name evidence="3" type="ORF">AACH10_12165</name>
</gene>
<dbReference type="InterPro" id="IPR035897">
    <property type="entry name" value="Toll_tir_struct_dom_sf"/>
</dbReference>
<sequence length="356" mass="39838">MDDPDRTRHRPSLFVSYAHEDKQIVAGLRKFFIPLERRFRCQLLWDDSLIRAGDDWLGQIEQAIDQARFAVLLMSADFLASEFIHDRELPRLLDRSRRGELKVLPMLVSPIDLSISGVDQLQFVNPPELPLGGMSDFEQQAWYLKVAKYVRELIEQGPQAADDGPAAAALAAAGMSPPALPPTTPDTPATATGGDGAGVGDDADAQTDDGEPPVPRWTDTASFSAIVPPRVALAEIENQLLRLKAYTREVGFAVFECDGYYVQFDYRPTLDDRAVLMEVQSNAYLQNGRRLGALQMRHLTRRLRFRQADPCENLLRYAPLNSERDMEALARLSWEVLTEVYPSLDDAPLVIHAQCC</sequence>
<keyword evidence="4" id="KW-1185">Reference proteome</keyword>
<dbReference type="RefSeq" id="WP_341410688.1">
    <property type="nucleotide sequence ID" value="NZ_JBBUTH010000007.1"/>
</dbReference>
<keyword evidence="3" id="KW-0675">Receptor</keyword>
<proteinExistence type="predicted"/>
<reference evidence="3 4" key="1">
    <citation type="submission" date="2024-04" db="EMBL/GenBank/DDBJ databases">
        <title>Novel species of the genus Ideonella isolated from streams.</title>
        <authorList>
            <person name="Lu H."/>
        </authorList>
    </citation>
    <scope>NUCLEOTIDE SEQUENCE [LARGE SCALE GENOMIC DNA]</scope>
    <source>
        <strain evidence="3 4">DXS22W</strain>
    </source>
</reference>
<feature type="compositionally biased region" description="Low complexity" evidence="1">
    <location>
        <begin position="160"/>
        <end position="177"/>
    </location>
</feature>
<protein>
    <submittedName>
        <fullName evidence="3">Toll/interleukin-1 receptor domain-containing protein</fullName>
    </submittedName>
</protein>
<dbReference type="InterPro" id="IPR000157">
    <property type="entry name" value="TIR_dom"/>
</dbReference>
<dbReference type="PROSITE" id="PS50104">
    <property type="entry name" value="TIR"/>
    <property type="match status" value="1"/>
</dbReference>
<dbReference type="Proteomes" id="UP001365405">
    <property type="component" value="Unassembled WGS sequence"/>
</dbReference>
<evidence type="ECO:0000259" key="2">
    <source>
        <dbReference type="PROSITE" id="PS50104"/>
    </source>
</evidence>
<dbReference type="Gene3D" id="3.40.50.10140">
    <property type="entry name" value="Toll/interleukin-1 receptor homology (TIR) domain"/>
    <property type="match status" value="1"/>
</dbReference>
<feature type="compositionally biased region" description="Acidic residues" evidence="1">
    <location>
        <begin position="201"/>
        <end position="211"/>
    </location>
</feature>
<accession>A0ABU9CGL1</accession>
<name>A0ABU9CGL1_9BURK</name>